<dbReference type="EMBL" id="VSRR010003815">
    <property type="protein sequence ID" value="MPC37557.1"/>
    <property type="molecule type" value="Genomic_DNA"/>
</dbReference>
<dbReference type="AlphaFoldDB" id="A0A5B7EWK3"/>
<protein>
    <submittedName>
        <fullName evidence="1">Uncharacterized protein</fullName>
    </submittedName>
</protein>
<dbReference type="Proteomes" id="UP000324222">
    <property type="component" value="Unassembled WGS sequence"/>
</dbReference>
<gene>
    <name evidence="1" type="ORF">E2C01_031042</name>
</gene>
<evidence type="ECO:0000313" key="1">
    <source>
        <dbReference type="EMBL" id="MPC37557.1"/>
    </source>
</evidence>
<evidence type="ECO:0000313" key="2">
    <source>
        <dbReference type="Proteomes" id="UP000324222"/>
    </source>
</evidence>
<accession>A0A5B7EWK3</accession>
<reference evidence="1 2" key="1">
    <citation type="submission" date="2019-05" db="EMBL/GenBank/DDBJ databases">
        <title>Another draft genome of Portunus trituberculatus and its Hox gene families provides insights of decapod evolution.</title>
        <authorList>
            <person name="Jeong J.-H."/>
            <person name="Song I."/>
            <person name="Kim S."/>
            <person name="Choi T."/>
            <person name="Kim D."/>
            <person name="Ryu S."/>
            <person name="Kim W."/>
        </authorList>
    </citation>
    <scope>NUCLEOTIDE SEQUENCE [LARGE SCALE GENOMIC DNA]</scope>
    <source>
        <tissue evidence="1">Muscle</tissue>
    </source>
</reference>
<name>A0A5B7EWK3_PORTR</name>
<sequence>MMSLSWGALGVAGSLFRGRLMGSVLGDWYRVAGLRDRLLRRSSPGVSCITCTSRFCWRSKRGEASTLGLAATGVGLVGEEAGSVAGLASATGGVSAGLDCGGAVVAGLTVVLEAGTPLTLGTVWVFGGASVGLLGSTAFWVAGVSLAAGAAGVVAGGAAAGLVGEVGVGVDVVAAGVVGLTGCSGLAVTVTGGCVVGFDICAWLCGAEGASLDAGLGVEVGTAAGVAAGVLGLAGMAVTVAGMGTAAGTGLVGEEATWACTGLAWFPVSKLWVGLAMLGVIDTEVAACTMGLGPMPPCVCCLGPIRPPGAPIGLDAMPPGAPVWAGRGCME</sequence>
<proteinExistence type="predicted"/>
<organism evidence="1 2">
    <name type="scientific">Portunus trituberculatus</name>
    <name type="common">Swimming crab</name>
    <name type="synonym">Neptunus trituberculatus</name>
    <dbReference type="NCBI Taxonomy" id="210409"/>
    <lineage>
        <taxon>Eukaryota</taxon>
        <taxon>Metazoa</taxon>
        <taxon>Ecdysozoa</taxon>
        <taxon>Arthropoda</taxon>
        <taxon>Crustacea</taxon>
        <taxon>Multicrustacea</taxon>
        <taxon>Malacostraca</taxon>
        <taxon>Eumalacostraca</taxon>
        <taxon>Eucarida</taxon>
        <taxon>Decapoda</taxon>
        <taxon>Pleocyemata</taxon>
        <taxon>Brachyura</taxon>
        <taxon>Eubrachyura</taxon>
        <taxon>Portunoidea</taxon>
        <taxon>Portunidae</taxon>
        <taxon>Portuninae</taxon>
        <taxon>Portunus</taxon>
    </lineage>
</organism>
<keyword evidence="2" id="KW-1185">Reference proteome</keyword>
<comment type="caution">
    <text evidence="1">The sequence shown here is derived from an EMBL/GenBank/DDBJ whole genome shotgun (WGS) entry which is preliminary data.</text>
</comment>